<evidence type="ECO:0000259" key="2">
    <source>
        <dbReference type="Pfam" id="PF07905"/>
    </source>
</evidence>
<dbReference type="Pfam" id="PF07905">
    <property type="entry name" value="PucR"/>
    <property type="match status" value="1"/>
</dbReference>
<feature type="domain" description="PucR C-terminal helix-turn-helix" evidence="3">
    <location>
        <begin position="458"/>
        <end position="514"/>
    </location>
</feature>
<evidence type="ECO:0000313" key="6">
    <source>
        <dbReference type="Proteomes" id="UP000186168"/>
    </source>
</evidence>
<proteinExistence type="inferred from homology"/>
<evidence type="ECO:0000259" key="4">
    <source>
        <dbReference type="Pfam" id="PF17853"/>
    </source>
</evidence>
<dbReference type="GeneID" id="96742667"/>
<reference evidence="5 6" key="1">
    <citation type="submission" date="2013-05" db="EMBL/GenBank/DDBJ databases">
        <title>Genome sequence of Streptomyces sparsogenes DSM 40356.</title>
        <authorList>
            <person name="Coyne S."/>
            <person name="Seebeck F.P."/>
        </authorList>
    </citation>
    <scope>NUCLEOTIDE SEQUENCE [LARGE SCALE GENOMIC DNA]</scope>
    <source>
        <strain evidence="5 6">DSM 40356</strain>
    </source>
</reference>
<gene>
    <name evidence="5" type="ORF">SPAR_39640</name>
</gene>
<keyword evidence="6" id="KW-1185">Reference proteome</keyword>
<feature type="domain" description="Purine catabolism PurC-like" evidence="2">
    <location>
        <begin position="7"/>
        <end position="120"/>
    </location>
</feature>
<evidence type="ECO:0000313" key="5">
    <source>
        <dbReference type="EMBL" id="OMI33796.1"/>
    </source>
</evidence>
<comment type="caution">
    <text evidence="5">The sequence shown here is derived from an EMBL/GenBank/DDBJ whole genome shotgun (WGS) entry which is preliminary data.</text>
</comment>
<dbReference type="RefSeq" id="WP_065960057.1">
    <property type="nucleotide sequence ID" value="NZ_ASQP01000510.1"/>
</dbReference>
<feature type="domain" description="CdaR GGDEF-like" evidence="4">
    <location>
        <begin position="287"/>
        <end position="400"/>
    </location>
</feature>
<dbReference type="Pfam" id="PF13556">
    <property type="entry name" value="HTH_30"/>
    <property type="match status" value="1"/>
</dbReference>
<dbReference type="Pfam" id="PF17853">
    <property type="entry name" value="GGDEF_2"/>
    <property type="match status" value="1"/>
</dbReference>
<organism evidence="5 6">
    <name type="scientific">Streptomyces sparsogenes DSM 40356</name>
    <dbReference type="NCBI Taxonomy" id="1331668"/>
    <lineage>
        <taxon>Bacteria</taxon>
        <taxon>Bacillati</taxon>
        <taxon>Actinomycetota</taxon>
        <taxon>Actinomycetes</taxon>
        <taxon>Kitasatosporales</taxon>
        <taxon>Streptomycetaceae</taxon>
        <taxon>Streptomyces</taxon>
    </lineage>
</organism>
<dbReference type="PANTHER" id="PTHR33744">
    <property type="entry name" value="CARBOHYDRATE DIACID REGULATOR"/>
    <property type="match status" value="1"/>
</dbReference>
<dbReference type="STRING" id="67365.GCA_001704635_05046"/>
<dbReference type="InterPro" id="IPR042070">
    <property type="entry name" value="PucR_C-HTH_sf"/>
</dbReference>
<dbReference type="InterPro" id="IPR012914">
    <property type="entry name" value="PucR_dom"/>
</dbReference>
<comment type="similarity">
    <text evidence="1">Belongs to the CdaR family.</text>
</comment>
<dbReference type="Gene3D" id="1.10.10.2840">
    <property type="entry name" value="PucR C-terminal helix-turn-helix domain"/>
    <property type="match status" value="1"/>
</dbReference>
<dbReference type="EMBL" id="ASQP01000510">
    <property type="protein sequence ID" value="OMI33796.1"/>
    <property type="molecule type" value="Genomic_DNA"/>
</dbReference>
<dbReference type="InterPro" id="IPR025736">
    <property type="entry name" value="PucR_C-HTH_dom"/>
</dbReference>
<evidence type="ECO:0000259" key="3">
    <source>
        <dbReference type="Pfam" id="PF13556"/>
    </source>
</evidence>
<accession>A0A1R1S691</accession>
<dbReference type="PANTHER" id="PTHR33744:SF1">
    <property type="entry name" value="DNA-BINDING TRANSCRIPTIONAL ACTIVATOR ADER"/>
    <property type="match status" value="1"/>
</dbReference>
<sequence length="520" mass="54265">MLTISALVALPHLGLSVIVPGPPGALDAEIAWLHNTELPDPSGYIGRTELVLTNGLWLSSTPAGEFVAHCRAAGAAGIVFGLRDATPATPAGLVEACRTAGLPLLQLPTKVPFTAVTQAAADVHATEKQTPLAASLRRGTAFTNAISAGAGADGVLGVLRREHNLPLAVVDRTGAVLAHSGGAALSAEDAHTAAVSLARTPPPLELALTEDTTATLLPVGTTGRPDAALLCLRAAADLTEAQQQALGQAAHYLALEIARRQAIRAGEERFAGELIDMIVSGVGSVGDIARRLGAFGVDPDQPLATLAFATRGDTPMSDLAAAIRTALTDRGIPAMVATGHADVVAVCAWRRPGTDLTDWCRRLAEHLAEHLPDHRTVIGIGSPVTGATHLRTALLEARRAGSVLAQTSRHLTVARLTDLPTYHTLLSRADPQLLHQLTTAILGPLRDYDAAHDGRLEATLRSFLDHQASPTATAQAMHLHVNSLYKRLTRISALTGRDTTTLTGRLDLLLALEADALTSP</sequence>
<dbReference type="Proteomes" id="UP000186168">
    <property type="component" value="Unassembled WGS sequence"/>
</dbReference>
<dbReference type="InterPro" id="IPR041522">
    <property type="entry name" value="CdaR_GGDEF"/>
</dbReference>
<name>A0A1R1S691_9ACTN</name>
<dbReference type="AlphaFoldDB" id="A0A1R1S691"/>
<protein>
    <submittedName>
        <fullName evidence="5">Regulatory protein</fullName>
    </submittedName>
</protein>
<evidence type="ECO:0000256" key="1">
    <source>
        <dbReference type="ARBA" id="ARBA00006754"/>
    </source>
</evidence>
<dbReference type="InterPro" id="IPR051448">
    <property type="entry name" value="CdaR-like_regulators"/>
</dbReference>